<keyword evidence="9" id="KW-1185">Reference proteome</keyword>
<proteinExistence type="predicted"/>
<comment type="cofactor">
    <cofactor evidence="2">
        <name>Mg(2+)</name>
        <dbReference type="ChEBI" id="CHEBI:18420"/>
    </cofactor>
</comment>
<comment type="cofactor">
    <cofactor evidence="1">
        <name>Mn(2+)</name>
        <dbReference type="ChEBI" id="CHEBI:29035"/>
    </cofactor>
</comment>
<dbReference type="RefSeq" id="WP_377485152.1">
    <property type="nucleotide sequence ID" value="NZ_JBHLTN010000044.1"/>
</dbReference>
<dbReference type="PANTHER" id="PTHR12992:SF11">
    <property type="entry name" value="MITOCHONDRIAL COENZYME A DIPHOSPHATASE NUDT8"/>
    <property type="match status" value="1"/>
</dbReference>
<dbReference type="PANTHER" id="PTHR12992">
    <property type="entry name" value="NUDIX HYDROLASE"/>
    <property type="match status" value="1"/>
</dbReference>
<evidence type="ECO:0000313" key="9">
    <source>
        <dbReference type="Proteomes" id="UP001589834"/>
    </source>
</evidence>
<keyword evidence="4 8" id="KW-0378">Hydrolase</keyword>
<dbReference type="PROSITE" id="PS51462">
    <property type="entry name" value="NUDIX"/>
    <property type="match status" value="1"/>
</dbReference>
<evidence type="ECO:0000256" key="4">
    <source>
        <dbReference type="ARBA" id="ARBA00022801"/>
    </source>
</evidence>
<dbReference type="EMBL" id="JBHLTN010000044">
    <property type="protein sequence ID" value="MFC0594436.1"/>
    <property type="molecule type" value="Genomic_DNA"/>
</dbReference>
<evidence type="ECO:0000256" key="5">
    <source>
        <dbReference type="ARBA" id="ARBA00022842"/>
    </source>
</evidence>
<dbReference type="Gene3D" id="3.90.79.10">
    <property type="entry name" value="Nucleoside Triphosphate Pyrophosphohydrolase"/>
    <property type="match status" value="1"/>
</dbReference>
<evidence type="ECO:0000256" key="1">
    <source>
        <dbReference type="ARBA" id="ARBA00001936"/>
    </source>
</evidence>
<keyword evidence="5" id="KW-0460">Magnesium</keyword>
<dbReference type="Proteomes" id="UP001589834">
    <property type="component" value="Unassembled WGS sequence"/>
</dbReference>
<dbReference type="GO" id="GO:0035539">
    <property type="term" value="F:8-oxo-7,8-dihydrodeoxyguanosine triphosphate pyrophosphatase activity"/>
    <property type="evidence" value="ECO:0007669"/>
    <property type="project" value="UniProtKB-EC"/>
</dbReference>
<accession>A0ABV6PX70</accession>
<sequence>MTSIPSLLPAFDPRQVPVTGVDDDLPAVPPERLTPQALRQRFQAPPPWQPEVRREPRFVDRAPVDAAVLVPLVARTGGLSVLLTERSMSLPSHPGQVAFPGGKIEPDDGDVVHAALRETREEVGLAPGFIDVLGQLPVYATGSQFLVTPVVALVREGFVLQPNAGEVAHAFEVPLAFLMNPAHHRRHRFEWAGGSREWFSMPYREPAPTAAGAPAVEHYIWGATAGMLRNLYRFLLA</sequence>
<reference evidence="8 9" key="1">
    <citation type="submission" date="2024-09" db="EMBL/GenBank/DDBJ databases">
        <authorList>
            <person name="Sun Q."/>
            <person name="Mori K."/>
        </authorList>
    </citation>
    <scope>NUCLEOTIDE SEQUENCE [LARGE SCALE GENOMIC DNA]</scope>
    <source>
        <strain evidence="8 9">NCAIM B.02336</strain>
    </source>
</reference>
<evidence type="ECO:0000256" key="2">
    <source>
        <dbReference type="ARBA" id="ARBA00001946"/>
    </source>
</evidence>
<comment type="caution">
    <text evidence="8">The sequence shown here is derived from an EMBL/GenBank/DDBJ whole genome shotgun (WGS) entry which is preliminary data.</text>
</comment>
<keyword evidence="6" id="KW-0464">Manganese</keyword>
<dbReference type="Pfam" id="PF00293">
    <property type="entry name" value="NUDIX"/>
    <property type="match status" value="1"/>
</dbReference>
<dbReference type="SUPFAM" id="SSF55811">
    <property type="entry name" value="Nudix"/>
    <property type="match status" value="1"/>
</dbReference>
<protein>
    <submittedName>
        <fullName evidence="8">NUDIX hydrolase</fullName>
        <ecNumber evidence="8">3.6.1.55</ecNumber>
    </submittedName>
</protein>
<dbReference type="InterPro" id="IPR045121">
    <property type="entry name" value="CoAse"/>
</dbReference>
<evidence type="ECO:0000259" key="7">
    <source>
        <dbReference type="PROSITE" id="PS51462"/>
    </source>
</evidence>
<dbReference type="InterPro" id="IPR015797">
    <property type="entry name" value="NUDIX_hydrolase-like_dom_sf"/>
</dbReference>
<dbReference type="EC" id="3.6.1.55" evidence="8"/>
<dbReference type="CDD" id="cd03426">
    <property type="entry name" value="NUDIX_CoAse_Nudt7"/>
    <property type="match status" value="1"/>
</dbReference>
<organism evidence="8 9">
    <name type="scientific">Ottowia pentelensis</name>
    <dbReference type="NCBI Taxonomy" id="511108"/>
    <lineage>
        <taxon>Bacteria</taxon>
        <taxon>Pseudomonadati</taxon>
        <taxon>Pseudomonadota</taxon>
        <taxon>Betaproteobacteria</taxon>
        <taxon>Burkholderiales</taxon>
        <taxon>Comamonadaceae</taxon>
        <taxon>Ottowia</taxon>
    </lineage>
</organism>
<dbReference type="InterPro" id="IPR000086">
    <property type="entry name" value="NUDIX_hydrolase_dom"/>
</dbReference>
<evidence type="ECO:0000256" key="6">
    <source>
        <dbReference type="ARBA" id="ARBA00023211"/>
    </source>
</evidence>
<evidence type="ECO:0000256" key="3">
    <source>
        <dbReference type="ARBA" id="ARBA00022723"/>
    </source>
</evidence>
<gene>
    <name evidence="8" type="ORF">ACFFGG_17945</name>
</gene>
<feature type="domain" description="Nudix hydrolase" evidence="7">
    <location>
        <begin position="63"/>
        <end position="194"/>
    </location>
</feature>
<evidence type="ECO:0000313" key="8">
    <source>
        <dbReference type="EMBL" id="MFC0594436.1"/>
    </source>
</evidence>
<name>A0ABV6PX70_9BURK</name>
<keyword evidence="3" id="KW-0479">Metal-binding</keyword>